<evidence type="ECO:0000256" key="1">
    <source>
        <dbReference type="ARBA" id="ARBA00000077"/>
    </source>
</evidence>
<dbReference type="GO" id="GO:0003723">
    <property type="term" value="F:RNA binding"/>
    <property type="evidence" value="ECO:0007669"/>
    <property type="project" value="UniProtKB-UniRule"/>
</dbReference>
<dbReference type="GO" id="GO:0004523">
    <property type="term" value="F:RNA-DNA hybrid ribonuclease activity"/>
    <property type="evidence" value="ECO:0007669"/>
    <property type="project" value="UniProtKB-UniRule"/>
</dbReference>
<keyword evidence="11 13" id="KW-0378">Hydrolase</keyword>
<dbReference type="Gene3D" id="1.10.10.460">
    <property type="entry name" value="Ribonuclease hii. Domain 2"/>
    <property type="match status" value="1"/>
</dbReference>
<dbReference type="EC" id="3.1.26.4" evidence="13"/>
<name>A0A1F7WHF8_9BACT</name>
<dbReference type="GO" id="GO:0005737">
    <property type="term" value="C:cytoplasm"/>
    <property type="evidence" value="ECO:0007669"/>
    <property type="project" value="UniProtKB-SubCell"/>
</dbReference>
<evidence type="ECO:0000259" key="14">
    <source>
        <dbReference type="PROSITE" id="PS51975"/>
    </source>
</evidence>
<dbReference type="InterPro" id="IPR012337">
    <property type="entry name" value="RNaseH-like_sf"/>
</dbReference>
<accession>A0A1F7WHF8</accession>
<proteinExistence type="inferred from homology"/>
<organism evidence="15 16">
    <name type="scientific">Candidatus Woesebacteria bacterium GWA1_41_8</name>
    <dbReference type="NCBI Taxonomy" id="1802471"/>
    <lineage>
        <taxon>Bacteria</taxon>
        <taxon>Candidatus Woeseibacteriota</taxon>
    </lineage>
</organism>
<sequence length="190" mass="22147">IEKLRKLGVKDSKLLIHKKREELRKKIEKIAVKYKIIQVKPQEIDEAVESEDHMNLNWLEAHKTAEIINALEPDKAIVDCPSPNLVNYKGYLKQLLNNKEIELVVEHKADVNFLPCSASSIIAKCAREDEMDKIKKEYGNTGPGYTSNPVTQEFLKNNWDKHPEIFRKSWISWKNHRNGKEQKKLGEFEK</sequence>
<dbReference type="GO" id="GO:0043137">
    <property type="term" value="P:DNA replication, removal of RNA primer"/>
    <property type="evidence" value="ECO:0007669"/>
    <property type="project" value="TreeGrafter"/>
</dbReference>
<comment type="subcellular location">
    <subcellularLocation>
        <location evidence="5">Cytoplasm</location>
    </subcellularLocation>
</comment>
<dbReference type="PANTHER" id="PTHR10954:SF23">
    <property type="entry name" value="RIBONUCLEASE"/>
    <property type="match status" value="1"/>
</dbReference>
<comment type="caution">
    <text evidence="15">The sequence shown here is derived from an EMBL/GenBank/DDBJ whole genome shotgun (WGS) entry which is preliminary data.</text>
</comment>
<dbReference type="NCBIfam" id="TIGR00729">
    <property type="entry name" value="ribonuclease HII"/>
    <property type="match status" value="1"/>
</dbReference>
<dbReference type="InterPro" id="IPR023160">
    <property type="entry name" value="RNase_HII_hlx-loop-hlx_cap_dom"/>
</dbReference>
<keyword evidence="7" id="KW-0963">Cytoplasm</keyword>
<dbReference type="Gene3D" id="3.30.420.10">
    <property type="entry name" value="Ribonuclease H-like superfamily/Ribonuclease H"/>
    <property type="match status" value="1"/>
</dbReference>
<dbReference type="GO" id="GO:0032299">
    <property type="term" value="C:ribonuclease H2 complex"/>
    <property type="evidence" value="ECO:0007669"/>
    <property type="project" value="TreeGrafter"/>
</dbReference>
<evidence type="ECO:0000256" key="12">
    <source>
        <dbReference type="PROSITE-ProRule" id="PRU01319"/>
    </source>
</evidence>
<evidence type="ECO:0000313" key="15">
    <source>
        <dbReference type="EMBL" id="OGM02262.1"/>
    </source>
</evidence>
<dbReference type="GO" id="GO:0046872">
    <property type="term" value="F:metal ion binding"/>
    <property type="evidence" value="ECO:0007669"/>
    <property type="project" value="UniProtKB-KW"/>
</dbReference>
<dbReference type="EMBL" id="MGFJ01000026">
    <property type="protein sequence ID" value="OGM02262.1"/>
    <property type="molecule type" value="Genomic_DNA"/>
</dbReference>
<evidence type="ECO:0000256" key="10">
    <source>
        <dbReference type="ARBA" id="ARBA00022759"/>
    </source>
</evidence>
<evidence type="ECO:0000256" key="2">
    <source>
        <dbReference type="ARBA" id="ARBA00001936"/>
    </source>
</evidence>
<comment type="cofactor">
    <cofactor evidence="3">
        <name>Mg(2+)</name>
        <dbReference type="ChEBI" id="CHEBI:18420"/>
    </cofactor>
</comment>
<evidence type="ECO:0000256" key="3">
    <source>
        <dbReference type="ARBA" id="ARBA00001946"/>
    </source>
</evidence>
<dbReference type="InterPro" id="IPR024567">
    <property type="entry name" value="RNase_HII/HIII_dom"/>
</dbReference>
<evidence type="ECO:0000256" key="13">
    <source>
        <dbReference type="RuleBase" id="RU003515"/>
    </source>
</evidence>
<evidence type="ECO:0000256" key="6">
    <source>
        <dbReference type="ARBA" id="ARBA00008378"/>
    </source>
</evidence>
<evidence type="ECO:0000256" key="9">
    <source>
        <dbReference type="ARBA" id="ARBA00022723"/>
    </source>
</evidence>
<evidence type="ECO:0000256" key="7">
    <source>
        <dbReference type="ARBA" id="ARBA00022490"/>
    </source>
</evidence>
<dbReference type="PANTHER" id="PTHR10954">
    <property type="entry name" value="RIBONUCLEASE H2 SUBUNIT A"/>
    <property type="match status" value="1"/>
</dbReference>
<feature type="domain" description="RNase H type-2" evidence="14">
    <location>
        <begin position="1"/>
        <end position="185"/>
    </location>
</feature>
<comment type="cofactor">
    <cofactor evidence="2">
        <name>Mn(2+)</name>
        <dbReference type="ChEBI" id="CHEBI:29035"/>
    </cofactor>
</comment>
<reference evidence="15 16" key="1">
    <citation type="journal article" date="2016" name="Nat. Commun.">
        <title>Thousands of microbial genomes shed light on interconnected biogeochemical processes in an aquifer system.</title>
        <authorList>
            <person name="Anantharaman K."/>
            <person name="Brown C.T."/>
            <person name="Hug L.A."/>
            <person name="Sharon I."/>
            <person name="Castelle C.J."/>
            <person name="Probst A.J."/>
            <person name="Thomas B.C."/>
            <person name="Singh A."/>
            <person name="Wilkins M.J."/>
            <person name="Karaoz U."/>
            <person name="Brodie E.L."/>
            <person name="Williams K.H."/>
            <person name="Hubbard S.S."/>
            <person name="Banfield J.F."/>
        </authorList>
    </citation>
    <scope>NUCLEOTIDE SEQUENCE [LARGE SCALE GENOMIC DNA]</scope>
</reference>
<comment type="similarity">
    <text evidence="6">Belongs to the RNase HII family. RnhC subfamily.</text>
</comment>
<keyword evidence="9" id="KW-0479">Metal-binding</keyword>
<dbReference type="PROSITE" id="PS51975">
    <property type="entry name" value="RNASE_H_2"/>
    <property type="match status" value="1"/>
</dbReference>
<comment type="catalytic activity">
    <reaction evidence="1 13">
        <text>Endonucleolytic cleavage to 5'-phosphomonoester.</text>
        <dbReference type="EC" id="3.1.26.4"/>
    </reaction>
</comment>
<dbReference type="STRING" id="1802471.A2115_01290"/>
<gene>
    <name evidence="15" type="ORF">A2115_01290</name>
</gene>
<dbReference type="AlphaFoldDB" id="A0A1F7WHF8"/>
<evidence type="ECO:0000313" key="16">
    <source>
        <dbReference type="Proteomes" id="UP000176198"/>
    </source>
</evidence>
<evidence type="ECO:0000256" key="5">
    <source>
        <dbReference type="ARBA" id="ARBA00004496"/>
    </source>
</evidence>
<dbReference type="Pfam" id="PF01351">
    <property type="entry name" value="RNase_HII"/>
    <property type="match status" value="1"/>
</dbReference>
<evidence type="ECO:0000256" key="11">
    <source>
        <dbReference type="ARBA" id="ARBA00022801"/>
    </source>
</evidence>
<dbReference type="InterPro" id="IPR036397">
    <property type="entry name" value="RNaseH_sf"/>
</dbReference>
<evidence type="ECO:0000256" key="4">
    <source>
        <dbReference type="ARBA" id="ARBA00004065"/>
    </source>
</evidence>
<comment type="caution">
    <text evidence="12">Lacks conserved residue(s) required for the propagation of feature annotation.</text>
</comment>
<protein>
    <recommendedName>
        <fullName evidence="13">Ribonuclease</fullName>
        <ecNumber evidence="13">3.1.26.4</ecNumber>
    </recommendedName>
</protein>
<dbReference type="InterPro" id="IPR004649">
    <property type="entry name" value="RNase_H2_suA"/>
</dbReference>
<evidence type="ECO:0000256" key="8">
    <source>
        <dbReference type="ARBA" id="ARBA00022722"/>
    </source>
</evidence>
<comment type="function">
    <text evidence="4 13">Endonuclease that specifically degrades the RNA of RNA-DNA hybrids.</text>
</comment>
<dbReference type="Proteomes" id="UP000176198">
    <property type="component" value="Unassembled WGS sequence"/>
</dbReference>
<dbReference type="GO" id="GO:0006298">
    <property type="term" value="P:mismatch repair"/>
    <property type="evidence" value="ECO:0007669"/>
    <property type="project" value="TreeGrafter"/>
</dbReference>
<dbReference type="InterPro" id="IPR001352">
    <property type="entry name" value="RNase_HII/HIII"/>
</dbReference>
<feature type="non-terminal residue" evidence="15">
    <location>
        <position position="1"/>
    </location>
</feature>
<keyword evidence="10 13" id="KW-0255">Endonuclease</keyword>
<dbReference type="SUPFAM" id="SSF53098">
    <property type="entry name" value="Ribonuclease H-like"/>
    <property type="match status" value="1"/>
</dbReference>
<keyword evidence="8 13" id="KW-0540">Nuclease</keyword>